<feature type="compositionally biased region" description="Polar residues" evidence="1">
    <location>
        <begin position="37"/>
        <end position="71"/>
    </location>
</feature>
<dbReference type="InterPro" id="IPR025852">
    <property type="entry name" value="SM_dom_ATX"/>
</dbReference>
<feature type="region of interest" description="Disordered" evidence="1">
    <location>
        <begin position="423"/>
        <end position="452"/>
    </location>
</feature>
<name>A0ABP0TK87_9BRYO</name>
<dbReference type="PANTHER" id="PTHR12854:SF7">
    <property type="entry name" value="ATAXIN-2 HOMOLOG"/>
    <property type="match status" value="1"/>
</dbReference>
<dbReference type="Pfam" id="PF14438">
    <property type="entry name" value="SM-ATX"/>
    <property type="match status" value="1"/>
</dbReference>
<feature type="compositionally biased region" description="Polar residues" evidence="1">
    <location>
        <begin position="369"/>
        <end position="381"/>
    </location>
</feature>
<dbReference type="InterPro" id="IPR045117">
    <property type="entry name" value="ATXN2-like"/>
</dbReference>
<feature type="compositionally biased region" description="Low complexity" evidence="1">
    <location>
        <begin position="552"/>
        <end position="592"/>
    </location>
</feature>
<dbReference type="InterPro" id="IPR009604">
    <property type="entry name" value="LsmAD_domain"/>
</dbReference>
<dbReference type="SMART" id="SM01272">
    <property type="entry name" value="LsmAD"/>
    <property type="match status" value="1"/>
</dbReference>
<accession>A0ABP0TK87</accession>
<keyword evidence="4" id="KW-1185">Reference proteome</keyword>
<feature type="compositionally biased region" description="Low complexity" evidence="1">
    <location>
        <begin position="620"/>
        <end position="644"/>
    </location>
</feature>
<feature type="compositionally biased region" description="Gly residues" evidence="1">
    <location>
        <begin position="914"/>
        <end position="927"/>
    </location>
</feature>
<evidence type="ECO:0000313" key="4">
    <source>
        <dbReference type="Proteomes" id="UP001497512"/>
    </source>
</evidence>
<proteinExistence type="predicted"/>
<evidence type="ECO:0000256" key="1">
    <source>
        <dbReference type="SAM" id="MobiDB-lite"/>
    </source>
</evidence>
<evidence type="ECO:0000259" key="2">
    <source>
        <dbReference type="SMART" id="SM01272"/>
    </source>
</evidence>
<sequence length="944" mass="100895">MSQVQTQQRSTAGNGVGRRRTDREGGSRPDAGHRSDNQNWRQPAKASSDSSPQGGQYNHLTTSNSGRLRSSTEVAGVRYTGAAGEKTVQERHLLFLHTCLIGQQVEVQTKNGQVYSGIFHAAKIESKDFGVVLKMARLIKDGTVKGGKSEAVKDALRKPPLKSYIILGKDFVQIVAKDVLLSGDALSNGRAHENHTEIETDAVLSQVQNFEVERELKPWKPDDDASENLTLNFNHTWRSWDQFETNKTLFGVESTFNEELYTTKLERGPQTRDREREAWRIAREIEGQTTRNVHLAEERGMQLTSEVEAMDEESRYSSVLRGEKDMGEDDEDGHVDAHNDETFGGSFAPPTASTSDSTPGAGETDTKGSRPSSADSSQTVNGPLKCEFLGDWRASSVETGDVGTLDSLADTYREHLRLRHLLVGDKSKRSNKGPGSPYHSPVGRGSPLMSPLVGDPAAIQALNLDPSCPQVPEDVYREFHEFKLQETAKKGKKQREDQVNALKSFSESLKKKDLEPRSPRTPLKSVSGEFVRDGGARPLAAHDIKSSLASPFTPAVSAPSPSSLPLPTGLGAPVSQLSGSSDSSEPPSASGPLIAPSLATPQFTFGAQLPSSVSTLPGQAVLSPTLSRSSSSASVGSSGTAAAPKKSTLNANAKEFKLNPNAKAFMPSFSSPRPASPMIQSPVYMHASPPPATSLQGVSLQYVQQQPGQPAQFVQYQSPMTAAPAAASGAVPYMQQPGGFVSGFPGAGMPQVLPGQPSMKMPAHSQQQVVSPFGQQQQLRYPTPAPPIQSAFLHPNSQMYPQGQMLFTPPAGQVMYIQHYPQGMIQGQPVPPPAPQGALPPPQPSQQNQQQKHRTGGGIQPMHFSGMPSFIPGQQHHIQQSQMVHFHNALQGGPVPGAMNPGAQAPQAPQGGMLNIGGPTGQNGAGSGAVRSGAKGAAGGFQQQ</sequence>
<gene>
    <name evidence="3" type="ORF">CSSPTR1EN2_LOCUS4585</name>
</gene>
<dbReference type="EMBL" id="OZ019904">
    <property type="protein sequence ID" value="CAK9198735.1"/>
    <property type="molecule type" value="Genomic_DNA"/>
</dbReference>
<reference evidence="3" key="1">
    <citation type="submission" date="2024-02" db="EMBL/GenBank/DDBJ databases">
        <authorList>
            <consortium name="ELIXIR-Norway"/>
            <consortium name="Elixir Norway"/>
        </authorList>
    </citation>
    <scope>NUCLEOTIDE SEQUENCE</scope>
</reference>
<dbReference type="PANTHER" id="PTHR12854">
    <property type="entry name" value="ATAXIN 2-RELATED"/>
    <property type="match status" value="1"/>
</dbReference>
<feature type="domain" description="LsmAD" evidence="2">
    <location>
        <begin position="250"/>
        <end position="322"/>
    </location>
</feature>
<feature type="region of interest" description="Disordered" evidence="1">
    <location>
        <begin position="889"/>
        <end position="944"/>
    </location>
</feature>
<feature type="compositionally biased region" description="Polar residues" evidence="1">
    <location>
        <begin position="1"/>
        <end position="13"/>
    </location>
</feature>
<feature type="compositionally biased region" description="Basic and acidic residues" evidence="1">
    <location>
        <begin position="508"/>
        <end position="518"/>
    </location>
</feature>
<feature type="compositionally biased region" description="Low complexity" evidence="1">
    <location>
        <begin position="901"/>
        <end position="912"/>
    </location>
</feature>
<feature type="region of interest" description="Disordered" evidence="1">
    <location>
        <begin position="552"/>
        <end position="595"/>
    </location>
</feature>
<feature type="compositionally biased region" description="Basic and acidic residues" evidence="1">
    <location>
        <begin position="486"/>
        <end position="498"/>
    </location>
</feature>
<feature type="region of interest" description="Disordered" evidence="1">
    <location>
        <begin position="291"/>
        <end position="382"/>
    </location>
</feature>
<feature type="region of interest" description="Disordered" evidence="1">
    <location>
        <begin position="1"/>
        <end position="71"/>
    </location>
</feature>
<organism evidence="3 4">
    <name type="scientific">Sphagnum troendelagicum</name>
    <dbReference type="NCBI Taxonomy" id="128251"/>
    <lineage>
        <taxon>Eukaryota</taxon>
        <taxon>Viridiplantae</taxon>
        <taxon>Streptophyta</taxon>
        <taxon>Embryophyta</taxon>
        <taxon>Bryophyta</taxon>
        <taxon>Sphagnophytina</taxon>
        <taxon>Sphagnopsida</taxon>
        <taxon>Sphagnales</taxon>
        <taxon>Sphagnaceae</taxon>
        <taxon>Sphagnum</taxon>
    </lineage>
</organism>
<feature type="region of interest" description="Disordered" evidence="1">
    <location>
        <begin position="486"/>
        <end position="530"/>
    </location>
</feature>
<feature type="compositionally biased region" description="Pro residues" evidence="1">
    <location>
        <begin position="829"/>
        <end position="844"/>
    </location>
</feature>
<protein>
    <recommendedName>
        <fullName evidence="2">LsmAD domain-containing protein</fullName>
    </recommendedName>
</protein>
<feature type="region of interest" description="Disordered" evidence="1">
    <location>
        <begin position="614"/>
        <end position="648"/>
    </location>
</feature>
<feature type="compositionally biased region" description="Basic and acidic residues" evidence="1">
    <location>
        <begin position="19"/>
        <end position="36"/>
    </location>
</feature>
<feature type="region of interest" description="Disordered" evidence="1">
    <location>
        <begin position="824"/>
        <end position="861"/>
    </location>
</feature>
<dbReference type="Proteomes" id="UP001497512">
    <property type="component" value="Chromosome 12"/>
</dbReference>
<dbReference type="Pfam" id="PF06741">
    <property type="entry name" value="LsmAD"/>
    <property type="match status" value="1"/>
</dbReference>
<evidence type="ECO:0000313" key="3">
    <source>
        <dbReference type="EMBL" id="CAK9198735.1"/>
    </source>
</evidence>